<dbReference type="STRING" id="1297742.A176_000678"/>
<dbReference type="AlphaFoldDB" id="A0A0H4WK74"/>
<feature type="chain" id="PRO_5005212761" evidence="1">
    <location>
        <begin position="27"/>
        <end position="409"/>
    </location>
</feature>
<proteinExistence type="predicted"/>
<evidence type="ECO:0000313" key="3">
    <source>
        <dbReference type="Proteomes" id="UP000009026"/>
    </source>
</evidence>
<dbReference type="KEGG" id="mym:A176_000678"/>
<accession>A0A0H4WK74</accession>
<evidence type="ECO:0000313" key="2">
    <source>
        <dbReference type="EMBL" id="AKQ63766.1"/>
    </source>
</evidence>
<gene>
    <name evidence="2" type="ORF">A176_000678</name>
</gene>
<sequence>MRKRSRLATASTTSLMFLAASLTACGSSDPDPTPTPDETQTGPMYSLATSVFGESGSATYVSVFNSLDVRSLDLEQASEHSGFATIGAVDGKLFVGAGEAPELTRYTVFDSGRFQEAGKISFASYGLATAPLYHNHFVDGTSAYMQLEESRRIVWNPEAMTISGPVASPGLAAERDGLVVKASFDRGVAARDGFSFQPFYWTDGSYYRFLPSSQIAVYSHADDSLVELLEAPCPGLDVATKDEAGNIYFSNWVFSAGAPVVDDTAPETCAVRIRAGQRAIDADWTRSLASMVGGRQTAAFRYLSNNVGVVAAFHDDSPTLSSSPTAADVTNGTHWKLWQVNLETGEGAPIEGLDWIAGGYYAFTIEGRTFLLLPTADYASTAVWELNGNGAAVKRFDTLGWAYQFVKVR</sequence>
<reference evidence="2 3" key="1">
    <citation type="journal article" date="2016" name="PLoS ONE">
        <title>Complete Genome Sequence and Comparative Genomics of a Novel Myxobacterium Myxococcus hansupus.</title>
        <authorList>
            <person name="Sharma G."/>
            <person name="Narwani T."/>
            <person name="Subramanian S."/>
        </authorList>
    </citation>
    <scope>NUCLEOTIDE SEQUENCE [LARGE SCALE GENOMIC DNA]</scope>
    <source>
        <strain evidence="3">mixupus</strain>
    </source>
</reference>
<name>A0A0H4WK74_9BACT</name>
<protein>
    <submittedName>
        <fullName evidence="2">MxcI</fullName>
    </submittedName>
</protein>
<dbReference type="OrthoDB" id="5379593at2"/>
<dbReference type="PATRIC" id="fig|1297742.4.peg.690"/>
<organism evidence="2 3">
    <name type="scientific">Pseudomyxococcus hansupus</name>
    <dbReference type="NCBI Taxonomy" id="1297742"/>
    <lineage>
        <taxon>Bacteria</taxon>
        <taxon>Pseudomonadati</taxon>
        <taxon>Myxococcota</taxon>
        <taxon>Myxococcia</taxon>
        <taxon>Myxococcales</taxon>
        <taxon>Cystobacterineae</taxon>
        <taxon>Myxococcaceae</taxon>
        <taxon>Pseudomyxococcus</taxon>
    </lineage>
</organism>
<evidence type="ECO:0000256" key="1">
    <source>
        <dbReference type="SAM" id="SignalP"/>
    </source>
</evidence>
<dbReference type="EMBL" id="CP012109">
    <property type="protein sequence ID" value="AKQ63766.1"/>
    <property type="molecule type" value="Genomic_DNA"/>
</dbReference>
<dbReference type="eggNOG" id="COG3391">
    <property type="taxonomic scope" value="Bacteria"/>
</dbReference>
<dbReference type="RefSeq" id="WP_002636789.1">
    <property type="nucleotide sequence ID" value="NZ_CP012109.1"/>
</dbReference>
<keyword evidence="3" id="KW-1185">Reference proteome</keyword>
<dbReference type="Proteomes" id="UP000009026">
    <property type="component" value="Chromosome"/>
</dbReference>
<dbReference type="PROSITE" id="PS51257">
    <property type="entry name" value="PROKAR_LIPOPROTEIN"/>
    <property type="match status" value="1"/>
</dbReference>
<keyword evidence="1" id="KW-0732">Signal</keyword>
<feature type="signal peptide" evidence="1">
    <location>
        <begin position="1"/>
        <end position="26"/>
    </location>
</feature>